<comment type="similarity">
    <text evidence="1 4">Belongs to the short-chain dehydrogenases/reductases (SDR) family.</text>
</comment>
<organism evidence="5 6">
    <name type="scientific">Exophiala bonariae</name>
    <dbReference type="NCBI Taxonomy" id="1690606"/>
    <lineage>
        <taxon>Eukaryota</taxon>
        <taxon>Fungi</taxon>
        <taxon>Dikarya</taxon>
        <taxon>Ascomycota</taxon>
        <taxon>Pezizomycotina</taxon>
        <taxon>Eurotiomycetes</taxon>
        <taxon>Chaetothyriomycetidae</taxon>
        <taxon>Chaetothyriales</taxon>
        <taxon>Herpotrichiellaceae</taxon>
        <taxon>Exophiala</taxon>
    </lineage>
</organism>
<dbReference type="Proteomes" id="UP001358417">
    <property type="component" value="Unassembled WGS sequence"/>
</dbReference>
<comment type="caution">
    <text evidence="5">The sequence shown here is derived from an EMBL/GenBank/DDBJ whole genome shotgun (WGS) entry which is preliminary data.</text>
</comment>
<evidence type="ECO:0000313" key="5">
    <source>
        <dbReference type="EMBL" id="KAK5047534.1"/>
    </source>
</evidence>
<dbReference type="AlphaFoldDB" id="A0AAV9N0N6"/>
<keyword evidence="2" id="KW-0521">NADP</keyword>
<dbReference type="PROSITE" id="PS00061">
    <property type="entry name" value="ADH_SHORT"/>
    <property type="match status" value="1"/>
</dbReference>
<proteinExistence type="inferred from homology"/>
<dbReference type="PRINTS" id="PR00081">
    <property type="entry name" value="GDHRDH"/>
</dbReference>
<name>A0AAV9N0N6_9EURO</name>
<dbReference type="PRINTS" id="PR00080">
    <property type="entry name" value="SDRFAMILY"/>
</dbReference>
<evidence type="ECO:0000256" key="3">
    <source>
        <dbReference type="ARBA" id="ARBA00023002"/>
    </source>
</evidence>
<dbReference type="RefSeq" id="XP_064703078.1">
    <property type="nucleotide sequence ID" value="XM_064850191.1"/>
</dbReference>
<sequence>MGRQVNSHRVGDALLSLGKSYYARLGASMLGALLGCRWLNAILSRRASNNSVSDHTWNWEKEIVLLTGGSGGIGSIVARKLGERKVKVIVVDVHPPKSSLSANQYYYQVDITSSEAIQKFASQLRNDHGDPTVLINNAGVGNAIPIIELPEAALRKVFDVNIISHFLLLKEFLPSMIRANHGHIVTVASMASFAAQAQNVDYAATKAGALALHEGLGQEIKHTYRAPKLRTT</sequence>
<dbReference type="InterPro" id="IPR036291">
    <property type="entry name" value="NAD(P)-bd_dom_sf"/>
</dbReference>
<dbReference type="PANTHER" id="PTHR24322">
    <property type="entry name" value="PKSB"/>
    <property type="match status" value="1"/>
</dbReference>
<dbReference type="Pfam" id="PF00106">
    <property type="entry name" value="adh_short"/>
    <property type="match status" value="1"/>
</dbReference>
<dbReference type="InterPro" id="IPR020904">
    <property type="entry name" value="Sc_DH/Rdtase_CS"/>
</dbReference>
<reference evidence="5 6" key="1">
    <citation type="submission" date="2023-08" db="EMBL/GenBank/DDBJ databases">
        <title>Black Yeasts Isolated from many extreme environments.</title>
        <authorList>
            <person name="Coleine C."/>
            <person name="Stajich J.E."/>
            <person name="Selbmann L."/>
        </authorList>
    </citation>
    <scope>NUCLEOTIDE SEQUENCE [LARGE SCALE GENOMIC DNA]</scope>
    <source>
        <strain evidence="5 6">CCFEE 5792</strain>
    </source>
</reference>
<keyword evidence="3" id="KW-0560">Oxidoreductase</keyword>
<gene>
    <name evidence="5" type="ORF">LTR84_006631</name>
</gene>
<dbReference type="EMBL" id="JAVRRD010000025">
    <property type="protein sequence ID" value="KAK5047534.1"/>
    <property type="molecule type" value="Genomic_DNA"/>
</dbReference>
<evidence type="ECO:0000256" key="4">
    <source>
        <dbReference type="RuleBase" id="RU000363"/>
    </source>
</evidence>
<accession>A0AAV9N0N6</accession>
<dbReference type="GO" id="GO:0016616">
    <property type="term" value="F:oxidoreductase activity, acting on the CH-OH group of donors, NAD or NADP as acceptor"/>
    <property type="evidence" value="ECO:0007669"/>
    <property type="project" value="TreeGrafter"/>
</dbReference>
<dbReference type="InterPro" id="IPR002347">
    <property type="entry name" value="SDR_fam"/>
</dbReference>
<evidence type="ECO:0000256" key="1">
    <source>
        <dbReference type="ARBA" id="ARBA00006484"/>
    </source>
</evidence>
<protein>
    <submittedName>
        <fullName evidence="5">Uncharacterized protein</fullName>
    </submittedName>
</protein>
<dbReference type="SUPFAM" id="SSF51735">
    <property type="entry name" value="NAD(P)-binding Rossmann-fold domains"/>
    <property type="match status" value="1"/>
</dbReference>
<keyword evidence="6" id="KW-1185">Reference proteome</keyword>
<dbReference type="GeneID" id="89974802"/>
<evidence type="ECO:0000256" key="2">
    <source>
        <dbReference type="ARBA" id="ARBA00022857"/>
    </source>
</evidence>
<dbReference type="Gene3D" id="3.40.50.720">
    <property type="entry name" value="NAD(P)-binding Rossmann-like Domain"/>
    <property type="match status" value="1"/>
</dbReference>
<dbReference type="PANTHER" id="PTHR24322:SF736">
    <property type="entry name" value="RETINOL DEHYDROGENASE 10"/>
    <property type="match status" value="1"/>
</dbReference>
<evidence type="ECO:0000313" key="6">
    <source>
        <dbReference type="Proteomes" id="UP001358417"/>
    </source>
</evidence>